<sequence>MPLVRELATVNNNESIIFDNITLGYTEKPVLRDINLRISKGESIGIIGPNGCGKTTLLKSLVGLIKPIKGHITVFGEPVMTARRHVGYVPQRETLDISYPATVLDMVIMGRYARIGLFRRPKSLDRKRAEQAIADVGLTEHMHVPIAHLSGGQRQRVLIARALSADPEVLLLDEPTAAVDVKSQREIVALLKTLHKERNLTIFLVTHDVNLVYSMVDRIIFMADGEVLIGTPEEMLTQEKLQRIYNANVIITEAAGRIFVIVGDVHHG</sequence>
<dbReference type="SUPFAM" id="SSF52540">
    <property type="entry name" value="P-loop containing nucleoside triphosphate hydrolases"/>
    <property type="match status" value="1"/>
</dbReference>
<gene>
    <name evidence="5" type="ORF">MNBD_NITROSPIRAE02-396</name>
</gene>
<accession>A0A3B1CWT3</accession>
<dbReference type="SMART" id="SM00382">
    <property type="entry name" value="AAA"/>
    <property type="match status" value="1"/>
</dbReference>
<evidence type="ECO:0000256" key="1">
    <source>
        <dbReference type="ARBA" id="ARBA00022448"/>
    </source>
</evidence>
<dbReference type="CDD" id="cd03235">
    <property type="entry name" value="ABC_Metallic_Cations"/>
    <property type="match status" value="1"/>
</dbReference>
<dbReference type="Pfam" id="PF00005">
    <property type="entry name" value="ABC_tran"/>
    <property type="match status" value="1"/>
</dbReference>
<name>A0A3B1CWT3_9ZZZZ</name>
<dbReference type="PANTHER" id="PTHR42734">
    <property type="entry name" value="METAL TRANSPORT SYSTEM ATP-BINDING PROTEIN TM_0124-RELATED"/>
    <property type="match status" value="1"/>
</dbReference>
<dbReference type="PROSITE" id="PS50893">
    <property type="entry name" value="ABC_TRANSPORTER_2"/>
    <property type="match status" value="1"/>
</dbReference>
<evidence type="ECO:0000313" key="5">
    <source>
        <dbReference type="EMBL" id="VAX28448.1"/>
    </source>
</evidence>
<evidence type="ECO:0000256" key="2">
    <source>
        <dbReference type="ARBA" id="ARBA00022741"/>
    </source>
</evidence>
<organism evidence="5">
    <name type="scientific">hydrothermal vent metagenome</name>
    <dbReference type="NCBI Taxonomy" id="652676"/>
    <lineage>
        <taxon>unclassified sequences</taxon>
        <taxon>metagenomes</taxon>
        <taxon>ecological metagenomes</taxon>
    </lineage>
</organism>
<evidence type="ECO:0000259" key="4">
    <source>
        <dbReference type="PROSITE" id="PS50893"/>
    </source>
</evidence>
<dbReference type="InterPro" id="IPR027417">
    <property type="entry name" value="P-loop_NTPase"/>
</dbReference>
<protein>
    <recommendedName>
        <fullName evidence="4">ABC transporter domain-containing protein</fullName>
    </recommendedName>
</protein>
<reference evidence="5" key="1">
    <citation type="submission" date="2018-06" db="EMBL/GenBank/DDBJ databases">
        <authorList>
            <person name="Zhirakovskaya E."/>
        </authorList>
    </citation>
    <scope>NUCLEOTIDE SEQUENCE</scope>
</reference>
<dbReference type="FunFam" id="3.40.50.300:FF:000134">
    <property type="entry name" value="Iron-enterobactin ABC transporter ATP-binding protein"/>
    <property type="match status" value="1"/>
</dbReference>
<proteinExistence type="predicted"/>
<keyword evidence="3" id="KW-0067">ATP-binding</keyword>
<dbReference type="InterPro" id="IPR050153">
    <property type="entry name" value="Metal_Ion_Import_ABC"/>
</dbReference>
<dbReference type="GO" id="GO:0005524">
    <property type="term" value="F:ATP binding"/>
    <property type="evidence" value="ECO:0007669"/>
    <property type="project" value="UniProtKB-KW"/>
</dbReference>
<dbReference type="InterPro" id="IPR017871">
    <property type="entry name" value="ABC_transporter-like_CS"/>
</dbReference>
<keyword evidence="2" id="KW-0547">Nucleotide-binding</keyword>
<dbReference type="EMBL" id="UOGH01000086">
    <property type="protein sequence ID" value="VAX28448.1"/>
    <property type="molecule type" value="Genomic_DNA"/>
</dbReference>
<dbReference type="Gene3D" id="3.40.50.300">
    <property type="entry name" value="P-loop containing nucleotide triphosphate hydrolases"/>
    <property type="match status" value="1"/>
</dbReference>
<dbReference type="InterPro" id="IPR003439">
    <property type="entry name" value="ABC_transporter-like_ATP-bd"/>
</dbReference>
<feature type="domain" description="ABC transporter" evidence="4">
    <location>
        <begin position="16"/>
        <end position="249"/>
    </location>
</feature>
<dbReference type="AlphaFoldDB" id="A0A3B1CWT3"/>
<keyword evidence="1" id="KW-0813">Transport</keyword>
<dbReference type="GO" id="GO:0016887">
    <property type="term" value="F:ATP hydrolysis activity"/>
    <property type="evidence" value="ECO:0007669"/>
    <property type="project" value="InterPro"/>
</dbReference>
<dbReference type="InterPro" id="IPR003593">
    <property type="entry name" value="AAA+_ATPase"/>
</dbReference>
<evidence type="ECO:0000256" key="3">
    <source>
        <dbReference type="ARBA" id="ARBA00022840"/>
    </source>
</evidence>
<dbReference type="PROSITE" id="PS00211">
    <property type="entry name" value="ABC_TRANSPORTER_1"/>
    <property type="match status" value="1"/>
</dbReference>